<gene>
    <name evidence="1" type="ORF">R1flu_001129</name>
</gene>
<name>A0ABD1Y2D9_9MARC</name>
<comment type="caution">
    <text evidence="1">The sequence shown here is derived from an EMBL/GenBank/DDBJ whole genome shotgun (WGS) entry which is preliminary data.</text>
</comment>
<proteinExistence type="predicted"/>
<organism evidence="1 2">
    <name type="scientific">Riccia fluitans</name>
    <dbReference type="NCBI Taxonomy" id="41844"/>
    <lineage>
        <taxon>Eukaryota</taxon>
        <taxon>Viridiplantae</taxon>
        <taxon>Streptophyta</taxon>
        <taxon>Embryophyta</taxon>
        <taxon>Marchantiophyta</taxon>
        <taxon>Marchantiopsida</taxon>
        <taxon>Marchantiidae</taxon>
        <taxon>Marchantiales</taxon>
        <taxon>Ricciaceae</taxon>
        <taxon>Riccia</taxon>
    </lineage>
</organism>
<accession>A0ABD1Y2D9</accession>
<keyword evidence="2" id="KW-1185">Reference proteome</keyword>
<sequence>MKPRSTWLRRSKESKCEQQALLYESGEHDESGEWKLGAADDPGCTFWRFDISYLLEEDLLLPFLRRLKQVELSSFFEKMYEIVAPRGLILDFILRCKVELQGPPSSTGKRQLTYSLEKGNFATLSIKLTRESFAEILQLPVVTEDTALVDYSQSRSASRPEWLGGEYCAPLCDCSNSKATTWQDGFSRCSWCSTKPLEPFWLTSEIKDPSIKNLIQFIGVWIHNTDDTSCLRKAAVNSLHEALVNGTGKQIWTQHLWKNFLWDLEKAKQHVEKHKEPYECHKSTAGVISAILCARFSKSASWNPTLKAWERSTFYPGMKTCRSMLKQVQMCEGAVPGKTLQVYQRRVSNLKVYARRSERRRKR</sequence>
<evidence type="ECO:0000313" key="1">
    <source>
        <dbReference type="EMBL" id="KAL2620924.1"/>
    </source>
</evidence>
<dbReference type="EMBL" id="JBHFFA010000006">
    <property type="protein sequence ID" value="KAL2620924.1"/>
    <property type="molecule type" value="Genomic_DNA"/>
</dbReference>
<evidence type="ECO:0000313" key="2">
    <source>
        <dbReference type="Proteomes" id="UP001605036"/>
    </source>
</evidence>
<protein>
    <submittedName>
        <fullName evidence="1">Uncharacterized protein</fullName>
    </submittedName>
</protein>
<dbReference type="Proteomes" id="UP001605036">
    <property type="component" value="Unassembled WGS sequence"/>
</dbReference>
<reference evidence="1 2" key="1">
    <citation type="submission" date="2024-09" db="EMBL/GenBank/DDBJ databases">
        <title>Chromosome-scale assembly of Riccia fluitans.</title>
        <authorList>
            <person name="Paukszto L."/>
            <person name="Sawicki J."/>
            <person name="Karawczyk K."/>
            <person name="Piernik-Szablinska J."/>
            <person name="Szczecinska M."/>
            <person name="Mazdziarz M."/>
        </authorList>
    </citation>
    <scope>NUCLEOTIDE SEQUENCE [LARGE SCALE GENOMIC DNA]</scope>
    <source>
        <strain evidence="1">Rf_01</strain>
        <tissue evidence="1">Aerial parts of the thallus</tissue>
    </source>
</reference>
<dbReference type="AlphaFoldDB" id="A0ABD1Y2D9"/>